<keyword evidence="2" id="KW-1185">Reference proteome</keyword>
<name>A0A9J5XGE7_SOLCO</name>
<dbReference type="Proteomes" id="UP000824120">
    <property type="component" value="Chromosome 9"/>
</dbReference>
<evidence type="ECO:0000313" key="2">
    <source>
        <dbReference type="Proteomes" id="UP000824120"/>
    </source>
</evidence>
<reference evidence="1 2" key="1">
    <citation type="submission" date="2020-09" db="EMBL/GenBank/DDBJ databases">
        <title>De no assembly of potato wild relative species, Solanum commersonii.</title>
        <authorList>
            <person name="Cho K."/>
        </authorList>
    </citation>
    <scope>NUCLEOTIDE SEQUENCE [LARGE SCALE GENOMIC DNA]</scope>
    <source>
        <strain evidence="1">LZ3.2</strain>
        <tissue evidence="1">Leaf</tissue>
    </source>
</reference>
<proteinExistence type="predicted"/>
<dbReference type="AlphaFoldDB" id="A0A9J5XGE7"/>
<protein>
    <submittedName>
        <fullName evidence="1">Uncharacterized protein</fullName>
    </submittedName>
</protein>
<comment type="caution">
    <text evidence="1">The sequence shown here is derived from an EMBL/GenBank/DDBJ whole genome shotgun (WGS) entry which is preliminary data.</text>
</comment>
<organism evidence="1 2">
    <name type="scientific">Solanum commersonii</name>
    <name type="common">Commerson's wild potato</name>
    <name type="synonym">Commerson's nightshade</name>
    <dbReference type="NCBI Taxonomy" id="4109"/>
    <lineage>
        <taxon>Eukaryota</taxon>
        <taxon>Viridiplantae</taxon>
        <taxon>Streptophyta</taxon>
        <taxon>Embryophyta</taxon>
        <taxon>Tracheophyta</taxon>
        <taxon>Spermatophyta</taxon>
        <taxon>Magnoliopsida</taxon>
        <taxon>eudicotyledons</taxon>
        <taxon>Gunneridae</taxon>
        <taxon>Pentapetalae</taxon>
        <taxon>asterids</taxon>
        <taxon>lamiids</taxon>
        <taxon>Solanales</taxon>
        <taxon>Solanaceae</taxon>
        <taxon>Solanoideae</taxon>
        <taxon>Solaneae</taxon>
        <taxon>Solanum</taxon>
    </lineage>
</organism>
<sequence>MEKGGAVILRKRDNDLRLGVLGSDLFAYINDEGKHILPSGMLNYPHSYALPFYITNKGEIMFGFISNFMINNSSDDSLRPMNINVYNWWRVDIYVESLVFPFSIGGTSDTTKTHAGKDRIKTIK</sequence>
<dbReference type="EMBL" id="JACXVP010000009">
    <property type="protein sequence ID" value="KAG5586738.1"/>
    <property type="molecule type" value="Genomic_DNA"/>
</dbReference>
<accession>A0A9J5XGE7</accession>
<evidence type="ECO:0000313" key="1">
    <source>
        <dbReference type="EMBL" id="KAG5586738.1"/>
    </source>
</evidence>
<gene>
    <name evidence="1" type="ORF">H5410_047172</name>
</gene>